<proteinExistence type="predicted"/>
<dbReference type="Proteomes" id="UP000002287">
    <property type="component" value="Chromosome 3"/>
</dbReference>
<dbReference type="EMBL" id="CP000616">
    <property type="protein sequence ID" value="ABO59032.1"/>
    <property type="molecule type" value="Genomic_DNA"/>
</dbReference>
<dbReference type="AlphaFoldDB" id="A4JRX9"/>
<dbReference type="KEGG" id="bvi:Bcep1808_6114"/>
<accession>A4JRX9</accession>
<gene>
    <name evidence="1" type="ordered locus">Bcep1808_6114</name>
</gene>
<protein>
    <submittedName>
        <fullName evidence="1">Uncharacterized protein</fullName>
    </submittedName>
</protein>
<name>A4JRX9_BURVG</name>
<organism evidence="1 2">
    <name type="scientific">Burkholderia vietnamiensis (strain G4 / LMG 22486)</name>
    <name type="common">Burkholderia cepacia (strain R1808)</name>
    <dbReference type="NCBI Taxonomy" id="269482"/>
    <lineage>
        <taxon>Bacteria</taxon>
        <taxon>Pseudomonadati</taxon>
        <taxon>Pseudomonadota</taxon>
        <taxon>Betaproteobacteria</taxon>
        <taxon>Burkholderiales</taxon>
        <taxon>Burkholderiaceae</taxon>
        <taxon>Burkholderia</taxon>
        <taxon>Burkholderia cepacia complex</taxon>
    </lineage>
</organism>
<sequence>MTLFRIPIPFNRHRFFKAGRVGFQFGISLISHHVVVDMSLRAFVRLRRAHAQRSRRTGRLASRRGISFTFIIHFDQCIVQAFCRIFINTPEAIFCILPFK</sequence>
<evidence type="ECO:0000313" key="1">
    <source>
        <dbReference type="EMBL" id="ABO59032.1"/>
    </source>
</evidence>
<dbReference type="HOGENOM" id="CLU_2300560_0_0_4"/>
<reference evidence="2" key="1">
    <citation type="submission" date="2007-03" db="EMBL/GenBank/DDBJ databases">
        <title>Complete sequence of chromosome 3 of Burkholderia vietnamiensis G4.</title>
        <authorList>
            <consortium name="US DOE Joint Genome Institute"/>
            <person name="Copeland A."/>
            <person name="Lucas S."/>
            <person name="Lapidus A."/>
            <person name="Barry K."/>
            <person name="Detter J.C."/>
            <person name="Glavina del Rio T."/>
            <person name="Hammon N."/>
            <person name="Israni S."/>
            <person name="Dalin E."/>
            <person name="Tice H."/>
            <person name="Pitluck S."/>
            <person name="Chain P."/>
            <person name="Malfatti S."/>
            <person name="Shin M."/>
            <person name="Vergez L."/>
            <person name="Schmutz J."/>
            <person name="Larimer F."/>
            <person name="Land M."/>
            <person name="Hauser L."/>
            <person name="Kyrpides N."/>
            <person name="Tiedje J."/>
            <person name="Richardson P."/>
        </authorList>
    </citation>
    <scope>NUCLEOTIDE SEQUENCE [LARGE SCALE GENOMIC DNA]</scope>
    <source>
        <strain evidence="2">G4 / LMG 22486</strain>
    </source>
</reference>
<evidence type="ECO:0000313" key="2">
    <source>
        <dbReference type="Proteomes" id="UP000002287"/>
    </source>
</evidence>